<organism evidence="3 4">
    <name type="scientific">Lachancea nothofagi CBS 11611</name>
    <dbReference type="NCBI Taxonomy" id="1266666"/>
    <lineage>
        <taxon>Eukaryota</taxon>
        <taxon>Fungi</taxon>
        <taxon>Dikarya</taxon>
        <taxon>Ascomycota</taxon>
        <taxon>Saccharomycotina</taxon>
        <taxon>Saccharomycetes</taxon>
        <taxon>Saccharomycetales</taxon>
        <taxon>Saccharomycetaceae</taxon>
        <taxon>Lachancea</taxon>
    </lineage>
</organism>
<protein>
    <submittedName>
        <fullName evidence="3">LANO_0A03950g1_1</fullName>
    </submittedName>
</protein>
<dbReference type="AlphaFoldDB" id="A0A1G4IPV7"/>
<evidence type="ECO:0000313" key="3">
    <source>
        <dbReference type="EMBL" id="SCU78772.1"/>
    </source>
</evidence>
<feature type="domain" description="Rad61 Wapl" evidence="2">
    <location>
        <begin position="199"/>
        <end position="575"/>
    </location>
</feature>
<feature type="region of interest" description="Disordered" evidence="1">
    <location>
        <begin position="1"/>
        <end position="55"/>
    </location>
</feature>
<sequence length="579" mass="65769">MKTYGKHGRSRSIVTTQELNSQDFSDDEHHWDTFTSDGPSELITPKTSIDDSTADTVPKRLTTNFDKGSTVDLEIFGFLEDPPLKRRRRTRQSKAKADNEDTDCDTADTFFSSQAERSFQSTIDDANSMLSKIGGDQQSEKTEWIPFSQNSTSASNNESDLVSRVTYGNTRTIFQCNDEKETLSDSAESAQDAPECGQSTQHFNHLKSMGETLRYQDDLEFMLQSELDMTTSAKLSRMLSVALNLLNNPGLLQYVVKHCQKEVWRWSLDMSNSKDPVLLQLCAFVLDIVALGTENSLWGFLDFNSFILPLIQFDYISSKVHGNDHTKACYREFLDLTGSKPGAFYGFKLWNSSFDHQELLEHTTFQEITQLLKDDSVCTSQVLEIAEKALCKKVSGPICFLELFEVLCSLFSSYKENDCFIKVLVKVTNDITQVSGIAACEAAKILQRSLSFIFEHSSFLLYDTKDELMDVLILHLGLCLNLAQTCGVLEQAPETKISQKLYGVFQALHQSSDECSGRNFNQNMYILICCYLSHHQRFTFQPAERSFAQVRLRNFSEEIKVYNKCIYFSVQKVLEAKYV</sequence>
<evidence type="ECO:0000256" key="1">
    <source>
        <dbReference type="SAM" id="MobiDB-lite"/>
    </source>
</evidence>
<dbReference type="InterPro" id="IPR031550">
    <property type="entry name" value="Rad61_Wapl"/>
</dbReference>
<feature type="compositionally biased region" description="Polar residues" evidence="1">
    <location>
        <begin position="12"/>
        <end position="23"/>
    </location>
</feature>
<dbReference type="Gene3D" id="1.25.10.60">
    <property type="entry name" value="Rad61, Wapl domain"/>
    <property type="match status" value="1"/>
</dbReference>
<gene>
    <name evidence="3" type="ORF">LANO_0A03950G</name>
</gene>
<reference evidence="4" key="1">
    <citation type="submission" date="2016-03" db="EMBL/GenBank/DDBJ databases">
        <authorList>
            <person name="Devillers Hugo."/>
        </authorList>
    </citation>
    <scope>NUCLEOTIDE SEQUENCE [LARGE SCALE GENOMIC DNA]</scope>
</reference>
<keyword evidence="4" id="KW-1185">Reference proteome</keyword>
<dbReference type="InterPro" id="IPR038496">
    <property type="entry name" value="Rad61_Wapl_sf"/>
</dbReference>
<evidence type="ECO:0000259" key="2">
    <source>
        <dbReference type="Pfam" id="PF16997"/>
    </source>
</evidence>
<accession>A0A1G4IPV7</accession>
<proteinExistence type="predicted"/>
<dbReference type="Proteomes" id="UP000189911">
    <property type="component" value="Chromosome A"/>
</dbReference>
<name>A0A1G4IPV7_9SACH</name>
<dbReference type="Pfam" id="PF16997">
    <property type="entry name" value="Wap1"/>
    <property type="match status" value="1"/>
</dbReference>
<feature type="compositionally biased region" description="Polar residues" evidence="1">
    <location>
        <begin position="45"/>
        <end position="55"/>
    </location>
</feature>
<evidence type="ECO:0000313" key="4">
    <source>
        <dbReference type="Proteomes" id="UP000189911"/>
    </source>
</evidence>
<dbReference type="OrthoDB" id="4069585at2759"/>
<dbReference type="EMBL" id="LT598449">
    <property type="protein sequence ID" value="SCU78772.1"/>
    <property type="molecule type" value="Genomic_DNA"/>
</dbReference>
<feature type="compositionally biased region" description="Basic residues" evidence="1">
    <location>
        <begin position="1"/>
        <end position="10"/>
    </location>
</feature>